<dbReference type="Proteomes" id="UP001142489">
    <property type="component" value="Unassembled WGS sequence"/>
</dbReference>
<sequence>MASKNVSSTSSRAGRNPGFQEYILWFYSPPEGSGRRCREDPPDLASQIFSSWSLQRPRKVMPLRNFAPSLEDLCLESVAEHLECVSDKDLMHIHFAESFVPRLIRIRRQNKSLNVAVLDRLLVPHLTTLKLDFCAELVQEALLQTIAVRCKKLTLLDLFGCNKVPAGSLVELVKALPCLTQLDLSRTKCNARVLSAVASSCRRLRELAVVECSSLSPTSLLYLAYDPVVGSFTGLALEELLAERLNHDVKTQEHIWAVAFVLLAMPTLKFLVQDFLTRAICLIYHQQFDMVQLPSGFPSLREVAQGRLTTPTNGRPLRPTLALEYLGDINRSNLPKVCAMCPNLVRVDITPESSRVWARWTLLWRSLTHLTVTCYRKEQDLRQLLIVTENLGAQLRHLCIRGFTLKDPFSFHTLLSHCGNLCDFKASFIFTGKELLDRQPDGEAMDWEVHLSPLEFLQLSRFSLKFSAEEEPLPFQYVMVLRECLVSVMKHSPLLQYMDLVRLPFPMDNVFQEVLQSPGRTLCHLSSLLFCHVLVSMDTVDLLLSSENHIHYICLKKCLVIHMEKYKEDKEDGVGTHDSAWI</sequence>
<dbReference type="SMART" id="SM00367">
    <property type="entry name" value="LRR_CC"/>
    <property type="match status" value="2"/>
</dbReference>
<dbReference type="PANTHER" id="PTHR13318:SF190">
    <property type="entry name" value="PARTNER OF PAIRED, ISOFORM B"/>
    <property type="match status" value="1"/>
</dbReference>
<keyword evidence="2" id="KW-1185">Reference proteome</keyword>
<comment type="caution">
    <text evidence="1">The sequence shown here is derived from an EMBL/GenBank/DDBJ whole genome shotgun (WGS) entry which is preliminary data.</text>
</comment>
<evidence type="ECO:0000313" key="2">
    <source>
        <dbReference type="Proteomes" id="UP001142489"/>
    </source>
</evidence>
<dbReference type="EMBL" id="JAPFRF010000011">
    <property type="protein sequence ID" value="KAJ7317336.1"/>
    <property type="molecule type" value="Genomic_DNA"/>
</dbReference>
<dbReference type="GO" id="GO:0019005">
    <property type="term" value="C:SCF ubiquitin ligase complex"/>
    <property type="evidence" value="ECO:0007669"/>
    <property type="project" value="TreeGrafter"/>
</dbReference>
<dbReference type="AlphaFoldDB" id="A0A9Q0XKQ6"/>
<name>A0A9Q0XKQ6_9SAUR</name>
<reference evidence="1" key="1">
    <citation type="journal article" date="2023" name="DNA Res.">
        <title>Chromosome-level genome assembly of Phrynocephalus forsythii using third-generation DNA sequencing and Hi-C analysis.</title>
        <authorList>
            <person name="Qi Y."/>
            <person name="Zhao W."/>
            <person name="Zhao Y."/>
            <person name="Niu C."/>
            <person name="Cao S."/>
            <person name="Zhang Y."/>
        </authorList>
    </citation>
    <scope>NUCLEOTIDE SEQUENCE</scope>
    <source>
        <tissue evidence="1">Muscle</tissue>
    </source>
</reference>
<accession>A0A9Q0XKQ6</accession>
<gene>
    <name evidence="1" type="ORF">JRQ81_003498</name>
</gene>
<protein>
    <submittedName>
        <fullName evidence="1">Uncharacterized protein</fullName>
    </submittedName>
</protein>
<dbReference type="InterPro" id="IPR006553">
    <property type="entry name" value="Leu-rich_rpt_Cys-con_subtyp"/>
</dbReference>
<evidence type="ECO:0000313" key="1">
    <source>
        <dbReference type="EMBL" id="KAJ7317336.1"/>
    </source>
</evidence>
<dbReference type="SUPFAM" id="SSF52047">
    <property type="entry name" value="RNI-like"/>
    <property type="match status" value="2"/>
</dbReference>
<dbReference type="InterPro" id="IPR032675">
    <property type="entry name" value="LRR_dom_sf"/>
</dbReference>
<proteinExistence type="predicted"/>
<dbReference type="Gene3D" id="3.80.10.10">
    <property type="entry name" value="Ribonuclease Inhibitor"/>
    <property type="match status" value="1"/>
</dbReference>
<dbReference type="OrthoDB" id="9031206at2759"/>
<organism evidence="1 2">
    <name type="scientific">Phrynocephalus forsythii</name>
    <dbReference type="NCBI Taxonomy" id="171643"/>
    <lineage>
        <taxon>Eukaryota</taxon>
        <taxon>Metazoa</taxon>
        <taxon>Chordata</taxon>
        <taxon>Craniata</taxon>
        <taxon>Vertebrata</taxon>
        <taxon>Euteleostomi</taxon>
        <taxon>Lepidosauria</taxon>
        <taxon>Squamata</taxon>
        <taxon>Bifurcata</taxon>
        <taxon>Unidentata</taxon>
        <taxon>Episquamata</taxon>
        <taxon>Toxicofera</taxon>
        <taxon>Iguania</taxon>
        <taxon>Acrodonta</taxon>
        <taxon>Agamidae</taxon>
        <taxon>Agaminae</taxon>
        <taxon>Phrynocephalus</taxon>
    </lineage>
</organism>
<dbReference type="PANTHER" id="PTHR13318">
    <property type="entry name" value="PARTNER OF PAIRED, ISOFORM B-RELATED"/>
    <property type="match status" value="1"/>
</dbReference>
<dbReference type="GO" id="GO:0031146">
    <property type="term" value="P:SCF-dependent proteasomal ubiquitin-dependent protein catabolic process"/>
    <property type="evidence" value="ECO:0007669"/>
    <property type="project" value="TreeGrafter"/>
</dbReference>